<protein>
    <submittedName>
        <fullName evidence="1">Uncharacterized protein DUF4235</fullName>
    </submittedName>
</protein>
<dbReference type="Proteomes" id="UP000317303">
    <property type="component" value="Unassembled WGS sequence"/>
</dbReference>
<reference evidence="1 2" key="1">
    <citation type="submission" date="2019-07" db="EMBL/GenBank/DDBJ databases">
        <title>R&amp;d 2014.</title>
        <authorList>
            <person name="Klenk H.-P."/>
        </authorList>
    </citation>
    <scope>NUCLEOTIDE SEQUENCE [LARGE SCALE GENOMIC DNA]</scope>
    <source>
        <strain evidence="1 2">DSM 43194</strain>
    </source>
</reference>
<dbReference type="OrthoDB" id="5244650at2"/>
<evidence type="ECO:0000313" key="1">
    <source>
        <dbReference type="EMBL" id="TWH18775.1"/>
    </source>
</evidence>
<proteinExistence type="predicted"/>
<evidence type="ECO:0000313" key="2">
    <source>
        <dbReference type="Proteomes" id="UP000317303"/>
    </source>
</evidence>
<accession>A0A660CD33</accession>
<dbReference type="Pfam" id="PF14019">
    <property type="entry name" value="DUF4235"/>
    <property type="match status" value="1"/>
</dbReference>
<keyword evidence="2" id="KW-1185">Reference proteome</keyword>
<dbReference type="InterPro" id="IPR025329">
    <property type="entry name" value="DUF4235"/>
</dbReference>
<organism evidence="1 2">
    <name type="scientific">Prauserella rugosa</name>
    <dbReference type="NCBI Taxonomy" id="43354"/>
    <lineage>
        <taxon>Bacteria</taxon>
        <taxon>Bacillati</taxon>
        <taxon>Actinomycetota</taxon>
        <taxon>Actinomycetes</taxon>
        <taxon>Pseudonocardiales</taxon>
        <taxon>Pseudonocardiaceae</taxon>
        <taxon>Prauserella</taxon>
    </lineage>
</organism>
<comment type="caution">
    <text evidence="1">The sequence shown here is derived from an EMBL/GenBank/DDBJ whole genome shotgun (WGS) entry which is preliminary data.</text>
</comment>
<sequence length="87" mass="9052">MKMLYKALSIPVGAAGGMLATTLFGQVWKRISGEDTAPQATDRRYPAWQVVLAGALQGAVFGAVKAAVDRAGASGYEHATGSWPGDE</sequence>
<dbReference type="AlphaFoldDB" id="A0A660CD33"/>
<dbReference type="EMBL" id="VLJV01000001">
    <property type="protein sequence ID" value="TWH18775.1"/>
    <property type="molecule type" value="Genomic_DNA"/>
</dbReference>
<name>A0A660CD33_9PSEU</name>
<dbReference type="RefSeq" id="WP_030531950.1">
    <property type="nucleotide sequence ID" value="NZ_JOIJ01000006.1"/>
</dbReference>
<gene>
    <name evidence="1" type="ORF">JD82_00596</name>
</gene>